<dbReference type="PANTHER" id="PTHR46797:SF25">
    <property type="entry name" value="TRANSCRIPTIONAL REGULATOR"/>
    <property type="match status" value="1"/>
</dbReference>
<dbReference type="CDD" id="cd02209">
    <property type="entry name" value="cupin_XRE_C"/>
    <property type="match status" value="1"/>
</dbReference>
<dbReference type="InterPro" id="IPR013096">
    <property type="entry name" value="Cupin_2"/>
</dbReference>
<organism evidence="3 4">
    <name type="scientific">Formimonas warabiya</name>
    <dbReference type="NCBI Taxonomy" id="1761012"/>
    <lineage>
        <taxon>Bacteria</taxon>
        <taxon>Bacillati</taxon>
        <taxon>Bacillota</taxon>
        <taxon>Clostridia</taxon>
        <taxon>Eubacteriales</taxon>
        <taxon>Peptococcaceae</taxon>
        <taxon>Candidatus Formimonas</taxon>
    </lineage>
</organism>
<keyword evidence="4" id="KW-1185">Reference proteome</keyword>
<sequence length="208" mass="23858">MKCDEKKWGENVKKEVGQKIKELRLAKELTLKDLSEKADLSIGFLSQVERGMASIAVTSLEKIAQVLDVDLAFFFTLPQKHETNIMRSYEQEVFSVEESRFYYRLASDVEGKVLEPMLINLLPNQSREEISPYSHKGEEFVYVLEGVLTVFMGEEEYRLNPGDSIHMFSSVPHEWANFTNKLVKVLCVSTPVIFKGDKGKQRDRTEGN</sequence>
<evidence type="ECO:0000313" key="3">
    <source>
        <dbReference type="EMBL" id="ATW24400.1"/>
    </source>
</evidence>
<evidence type="ECO:0000313" key="4">
    <source>
        <dbReference type="Proteomes" id="UP000323521"/>
    </source>
</evidence>
<proteinExistence type="predicted"/>
<accession>A0A3G1KPP2</accession>
<dbReference type="GO" id="GO:0003700">
    <property type="term" value="F:DNA-binding transcription factor activity"/>
    <property type="evidence" value="ECO:0007669"/>
    <property type="project" value="TreeGrafter"/>
</dbReference>
<gene>
    <name evidence="3" type="ORF">DCMF_06035</name>
</gene>
<evidence type="ECO:0000256" key="1">
    <source>
        <dbReference type="ARBA" id="ARBA00023125"/>
    </source>
</evidence>
<dbReference type="GO" id="GO:0003677">
    <property type="term" value="F:DNA binding"/>
    <property type="evidence" value="ECO:0007669"/>
    <property type="project" value="UniProtKB-KW"/>
</dbReference>
<dbReference type="Gene3D" id="2.60.120.10">
    <property type="entry name" value="Jelly Rolls"/>
    <property type="match status" value="1"/>
</dbReference>
<dbReference type="Pfam" id="PF07883">
    <property type="entry name" value="Cupin_2"/>
    <property type="match status" value="1"/>
</dbReference>
<dbReference type="GO" id="GO:0005829">
    <property type="term" value="C:cytosol"/>
    <property type="evidence" value="ECO:0007669"/>
    <property type="project" value="TreeGrafter"/>
</dbReference>
<dbReference type="SUPFAM" id="SSF47413">
    <property type="entry name" value="lambda repressor-like DNA-binding domains"/>
    <property type="match status" value="1"/>
</dbReference>
<dbReference type="SMART" id="SM00530">
    <property type="entry name" value="HTH_XRE"/>
    <property type="match status" value="1"/>
</dbReference>
<dbReference type="InterPro" id="IPR050807">
    <property type="entry name" value="TransReg_Diox_bact_type"/>
</dbReference>
<dbReference type="InterPro" id="IPR014710">
    <property type="entry name" value="RmlC-like_jellyroll"/>
</dbReference>
<reference evidence="3 4" key="1">
    <citation type="submission" date="2016-10" db="EMBL/GenBank/DDBJ databases">
        <title>Complete Genome Sequence of Peptococcaceae strain DCMF.</title>
        <authorList>
            <person name="Edwards R.J."/>
            <person name="Holland S.I."/>
            <person name="Deshpande N.P."/>
            <person name="Wong Y.K."/>
            <person name="Ertan H."/>
            <person name="Manefield M."/>
            <person name="Russell T.L."/>
            <person name="Lee M.J."/>
        </authorList>
    </citation>
    <scope>NUCLEOTIDE SEQUENCE [LARGE SCALE GENOMIC DNA]</scope>
    <source>
        <strain evidence="3 4">DCMF</strain>
    </source>
</reference>
<dbReference type="CDD" id="cd00093">
    <property type="entry name" value="HTH_XRE"/>
    <property type="match status" value="1"/>
</dbReference>
<dbReference type="PANTHER" id="PTHR46797">
    <property type="entry name" value="HTH-TYPE TRANSCRIPTIONAL REGULATOR"/>
    <property type="match status" value="1"/>
</dbReference>
<dbReference type="RefSeq" id="WP_335582389.1">
    <property type="nucleotide sequence ID" value="NZ_CP017634.1"/>
</dbReference>
<dbReference type="InterPro" id="IPR001387">
    <property type="entry name" value="Cro/C1-type_HTH"/>
</dbReference>
<dbReference type="Gene3D" id="1.10.260.40">
    <property type="entry name" value="lambda repressor-like DNA-binding domains"/>
    <property type="match status" value="1"/>
</dbReference>
<evidence type="ECO:0000259" key="2">
    <source>
        <dbReference type="PROSITE" id="PS50943"/>
    </source>
</evidence>
<dbReference type="InterPro" id="IPR010982">
    <property type="entry name" value="Lambda_DNA-bd_dom_sf"/>
</dbReference>
<dbReference type="PROSITE" id="PS50943">
    <property type="entry name" value="HTH_CROC1"/>
    <property type="match status" value="1"/>
</dbReference>
<dbReference type="InterPro" id="IPR011051">
    <property type="entry name" value="RmlC_Cupin_sf"/>
</dbReference>
<dbReference type="AlphaFoldDB" id="A0A3G1KPP2"/>
<dbReference type="Pfam" id="PF01381">
    <property type="entry name" value="HTH_3"/>
    <property type="match status" value="1"/>
</dbReference>
<dbReference type="SUPFAM" id="SSF51182">
    <property type="entry name" value="RmlC-like cupins"/>
    <property type="match status" value="1"/>
</dbReference>
<dbReference type="KEGG" id="fwa:DCMF_06035"/>
<keyword evidence="1 3" id="KW-0238">DNA-binding</keyword>
<feature type="domain" description="HTH cro/C1-type" evidence="2">
    <location>
        <begin position="20"/>
        <end position="74"/>
    </location>
</feature>
<dbReference type="Proteomes" id="UP000323521">
    <property type="component" value="Chromosome"/>
</dbReference>
<protein>
    <submittedName>
        <fullName evidence="3">DNA-binding protein</fullName>
    </submittedName>
</protein>
<dbReference type="EMBL" id="CP017634">
    <property type="protein sequence ID" value="ATW24400.1"/>
    <property type="molecule type" value="Genomic_DNA"/>
</dbReference>
<name>A0A3G1KPP2_FORW1</name>